<protein>
    <recommendedName>
        <fullName evidence="3">Lipoprotein</fullName>
    </recommendedName>
</protein>
<keyword evidence="2" id="KW-1185">Reference proteome</keyword>
<dbReference type="Proteomes" id="UP000183257">
    <property type="component" value="Unassembled WGS sequence"/>
</dbReference>
<gene>
    <name evidence="1" type="ORF">SAMN05660313_01931</name>
</gene>
<reference evidence="2" key="1">
    <citation type="submission" date="2016-11" db="EMBL/GenBank/DDBJ databases">
        <authorList>
            <person name="Varghese N."/>
            <person name="Submissions S."/>
        </authorList>
    </citation>
    <scope>NUCLEOTIDE SEQUENCE [LARGE SCALE GENOMIC DNA]</scope>
    <source>
        <strain evidence="2">DSM 24786</strain>
    </source>
</reference>
<evidence type="ECO:0008006" key="3">
    <source>
        <dbReference type="Google" id="ProtNLM"/>
    </source>
</evidence>
<name>A0A1K1PJV1_9FLAO</name>
<dbReference type="AlphaFoldDB" id="A0A1K1PJV1"/>
<dbReference type="STRING" id="76595.SAMN05660313_01931"/>
<sequence>MLLIIISLCSCNNKEKINKPKRSLPKLVVDSISKQKTYNVDLQNKERYVSMYNNNYLLKVIPDSTTSKENMNYTILMTLKSDTIINYTINIDSISKNYYKYNKSELENEKLNFKQNYYISGVNIEQSWARAENLYLSAKINSKRDTTVMGIPLKFKYIGKKMGETYLNVL</sequence>
<dbReference type="EMBL" id="FPIY01000002">
    <property type="protein sequence ID" value="SFW47729.1"/>
    <property type="molecule type" value="Genomic_DNA"/>
</dbReference>
<organism evidence="1 2">
    <name type="scientific">Cellulophaga fucicola</name>
    <dbReference type="NCBI Taxonomy" id="76595"/>
    <lineage>
        <taxon>Bacteria</taxon>
        <taxon>Pseudomonadati</taxon>
        <taxon>Bacteroidota</taxon>
        <taxon>Flavobacteriia</taxon>
        <taxon>Flavobacteriales</taxon>
        <taxon>Flavobacteriaceae</taxon>
        <taxon>Cellulophaga</taxon>
    </lineage>
</organism>
<accession>A0A1K1PJV1</accession>
<evidence type="ECO:0000313" key="1">
    <source>
        <dbReference type="EMBL" id="SFW47729.1"/>
    </source>
</evidence>
<evidence type="ECO:0000313" key="2">
    <source>
        <dbReference type="Proteomes" id="UP000183257"/>
    </source>
</evidence>
<proteinExistence type="predicted"/>